<reference evidence="2" key="1">
    <citation type="submission" date="2021-06" db="EMBL/GenBank/DDBJ databases">
        <authorList>
            <person name="Kallberg Y."/>
            <person name="Tangrot J."/>
            <person name="Rosling A."/>
        </authorList>
    </citation>
    <scope>NUCLEOTIDE SEQUENCE</scope>
    <source>
        <strain evidence="2">MT106</strain>
    </source>
</reference>
<keyword evidence="1" id="KW-0812">Transmembrane</keyword>
<name>A0A9N9G7N9_9GLOM</name>
<evidence type="ECO:0000313" key="2">
    <source>
        <dbReference type="EMBL" id="CAG8590554.1"/>
    </source>
</evidence>
<sequence>MNNILGCMYLFAFVATSLAVVIMVDLMLYINHCSQENSGKCHLLRNLRKVNAAFAPFWQFYYVVAEAIFCLTLVRMLKGINNRDVKFIRYTRFQTYPFFTDIVQFFAFTVYNMSQFGVSIPCVFRELPHDGEIAPDPHQSSQYDTFPAHLSLFNSASPPLTTNSFGYRNRTSPIKPTENFQLSDIRYDTSKLHEFSNKPHYYDNYASGSSNNYYYIESIESSPKAVLKNRDSENDQS</sequence>
<feature type="transmembrane region" description="Helical" evidence="1">
    <location>
        <begin position="95"/>
        <end position="113"/>
    </location>
</feature>
<dbReference type="Proteomes" id="UP000789831">
    <property type="component" value="Unassembled WGS sequence"/>
</dbReference>
<feature type="transmembrane region" description="Helical" evidence="1">
    <location>
        <begin position="50"/>
        <end position="74"/>
    </location>
</feature>
<keyword evidence="1" id="KW-0472">Membrane</keyword>
<comment type="caution">
    <text evidence="2">The sequence shown here is derived from an EMBL/GenBank/DDBJ whole genome shotgun (WGS) entry which is preliminary data.</text>
</comment>
<dbReference type="EMBL" id="CAJVPL010001864">
    <property type="protein sequence ID" value="CAG8590554.1"/>
    <property type="molecule type" value="Genomic_DNA"/>
</dbReference>
<proteinExistence type="predicted"/>
<feature type="transmembrane region" description="Helical" evidence="1">
    <location>
        <begin position="7"/>
        <end position="30"/>
    </location>
</feature>
<accession>A0A9N9G7N9</accession>
<gene>
    <name evidence="2" type="ORF">AGERDE_LOCUS8585</name>
</gene>
<protein>
    <submittedName>
        <fullName evidence="2">8_t:CDS:1</fullName>
    </submittedName>
</protein>
<keyword evidence="3" id="KW-1185">Reference proteome</keyword>
<keyword evidence="1" id="KW-1133">Transmembrane helix</keyword>
<organism evidence="2 3">
    <name type="scientific">Ambispora gerdemannii</name>
    <dbReference type="NCBI Taxonomy" id="144530"/>
    <lineage>
        <taxon>Eukaryota</taxon>
        <taxon>Fungi</taxon>
        <taxon>Fungi incertae sedis</taxon>
        <taxon>Mucoromycota</taxon>
        <taxon>Glomeromycotina</taxon>
        <taxon>Glomeromycetes</taxon>
        <taxon>Archaeosporales</taxon>
        <taxon>Ambisporaceae</taxon>
        <taxon>Ambispora</taxon>
    </lineage>
</organism>
<dbReference type="AlphaFoldDB" id="A0A9N9G7N9"/>
<evidence type="ECO:0000256" key="1">
    <source>
        <dbReference type="SAM" id="Phobius"/>
    </source>
</evidence>
<evidence type="ECO:0000313" key="3">
    <source>
        <dbReference type="Proteomes" id="UP000789831"/>
    </source>
</evidence>